<comment type="caution">
    <text evidence="1">The sequence shown here is derived from an EMBL/GenBank/DDBJ whole genome shotgun (WGS) entry which is preliminary data.</text>
</comment>
<dbReference type="EMBL" id="AAGMUQ010000019">
    <property type="protein sequence ID" value="EBP8539553.1"/>
    <property type="molecule type" value="Genomic_DNA"/>
</dbReference>
<gene>
    <name evidence="1" type="ORF">AMM99_23715</name>
</gene>
<reference evidence="1" key="1">
    <citation type="submission" date="2018-07" db="EMBL/GenBank/DDBJ databases">
        <authorList>
            <consortium name="PulseNet: The National Subtyping Network for Foodborne Disease Surveillance"/>
            <person name="Tarr C.L."/>
            <person name="Trees E."/>
            <person name="Katz L.S."/>
            <person name="Carleton-Romer H.A."/>
            <person name="Stroika S."/>
            <person name="Kucerova Z."/>
            <person name="Roache K.F."/>
            <person name="Sabol A.L."/>
            <person name="Besser J."/>
            <person name="Gerner-Smidt P."/>
        </authorList>
    </citation>
    <scope>NUCLEOTIDE SEQUENCE</scope>
    <source>
        <strain evidence="1">2015K-0757</strain>
    </source>
</reference>
<sequence>MTSDDCYILFPGTIRPMQPSVSKGSAVIVFVDTKWLSVHALKSFGTPIPDECLTKKSEWRLHYCKGDRFDFPQIACRVSDSIQFIEGRNRSIVAYETGIKIIPVMAPKEDLGRMSDYISEDPEYFDFSDVKEKFPGIEVYMKKNGVLQTI</sequence>
<protein>
    <submittedName>
        <fullName evidence="1">Uncharacterized protein</fullName>
    </submittedName>
</protein>
<evidence type="ECO:0000313" key="1">
    <source>
        <dbReference type="EMBL" id="EBP8539553.1"/>
    </source>
</evidence>
<name>A0A5U4CZ37_SALER</name>
<accession>A0A5U4CZ37</accession>
<dbReference type="AlphaFoldDB" id="A0A5U4CZ37"/>
<organism evidence="1">
    <name type="scientific">Salmonella enterica</name>
    <name type="common">Salmonella choleraesuis</name>
    <dbReference type="NCBI Taxonomy" id="28901"/>
    <lineage>
        <taxon>Bacteria</taxon>
        <taxon>Pseudomonadati</taxon>
        <taxon>Pseudomonadota</taxon>
        <taxon>Gammaproteobacteria</taxon>
        <taxon>Enterobacterales</taxon>
        <taxon>Enterobacteriaceae</taxon>
        <taxon>Salmonella</taxon>
    </lineage>
</organism>
<proteinExistence type="predicted"/>